<evidence type="ECO:0000313" key="3">
    <source>
        <dbReference type="Proteomes" id="UP000070646"/>
    </source>
</evidence>
<dbReference type="InterPro" id="IPR011123">
    <property type="entry name" value="Y_Y_Y"/>
</dbReference>
<protein>
    <recommendedName>
        <fullName evidence="1">Two component regulator three Y domain-containing protein</fullName>
    </recommendedName>
</protein>
<feature type="domain" description="Two component regulator three Y" evidence="1">
    <location>
        <begin position="143"/>
        <end position="207"/>
    </location>
</feature>
<gene>
    <name evidence="2" type="ORF">HMPREF3222_00781</name>
</gene>
<evidence type="ECO:0000313" key="2">
    <source>
        <dbReference type="EMBL" id="KXA13704.1"/>
    </source>
</evidence>
<dbReference type="NCBIfam" id="NF010681">
    <property type="entry name" value="PRK14081.1"/>
    <property type="match status" value="1"/>
</dbReference>
<dbReference type="Pfam" id="PF07495">
    <property type="entry name" value="Y_Y_Y"/>
    <property type="match status" value="7"/>
</dbReference>
<feature type="domain" description="Two component regulator three Y" evidence="1">
    <location>
        <begin position="433"/>
        <end position="498"/>
    </location>
</feature>
<comment type="caution">
    <text evidence="2">The sequence shown here is derived from an EMBL/GenBank/DDBJ whole genome shotgun (WGS) entry which is preliminary data.</text>
</comment>
<feature type="domain" description="Two component regulator three Y" evidence="1">
    <location>
        <begin position="239"/>
        <end position="306"/>
    </location>
</feature>
<dbReference type="EMBL" id="LRPU01000027">
    <property type="protein sequence ID" value="KXA13704.1"/>
    <property type="molecule type" value="Genomic_DNA"/>
</dbReference>
<dbReference type="PATRIC" id="fig|1502.174.peg.788"/>
<feature type="domain" description="Two component regulator three Y" evidence="1">
    <location>
        <begin position="338"/>
        <end position="400"/>
    </location>
</feature>
<sequence length="690" mass="80616">MFRVLGGVIMGELLLELDTRDIIEDNSPVNIKIVNNTHDNLRYKILTGKDGIWETLREFEKGNEFIWNPKEDGEYMIMVQGRKENSTKPFDYKVTQSVNVKRRVDGLQNEINKDEIKEEKLIKGIYLNKDVFNVGEKAELKVDSNNENIMYRYFISGKNGWQLIKDYTLENKLNYTINESGQFEFLIECKKTSSTNTADDYATVIFTSKEFVKPEIINFINLSEKLIVNSELTFEVEANFEDERTALYKFVKISPDGSRTCIQDFSSNRIVTFKEFKEGRYKLLCLIRDMYSNKEFDDRAVMVYDIKPYEPLQLRSFTTDLSSPQEKGEVIEVKAVIDGGSDILYRFKIDGEISEDTGYTRNSTLKWNAKKEGNYRITLWAKDESFIGDYEVESKLDYKIEKKVKKPIKITELIFDRDKTPIINEVIKLRVSADGGTDLKYSFLIIKDGKTIESIDFGSNNWVEFIPNEKGNYQLDVRVKDKYSTKEYDVHTVLNFKVREYAEGKIDHILVPAKEYFLVGDDIDIEVIVQNTRQVKVKYVTKVNGQVVEETDYVKNKRFKVTPKCPGKYTIDIFARNIKCKEGFDSRREVRFYVSEALPITDTKISASDKVFKINEEINFSTKCEGGSRVCYEYYIMINGNWSLVQKYSRKSYYSFRPYVPGKYKVLVLTKSYYKKCAYEDYDTFEFKVE</sequence>
<evidence type="ECO:0000259" key="1">
    <source>
        <dbReference type="Pfam" id="PF07495"/>
    </source>
</evidence>
<dbReference type="Proteomes" id="UP000070646">
    <property type="component" value="Unassembled WGS sequence"/>
</dbReference>
<accession>A0A133NBN3</accession>
<reference evidence="2 3" key="1">
    <citation type="submission" date="2016-01" db="EMBL/GenBank/DDBJ databases">
        <authorList>
            <person name="Oliw E.H."/>
        </authorList>
    </citation>
    <scope>NUCLEOTIDE SEQUENCE [LARGE SCALE GENOMIC DNA]</scope>
    <source>
        <strain evidence="2 3">MJR7757A</strain>
    </source>
</reference>
<name>A0A133NBN3_CLOPF</name>
<proteinExistence type="predicted"/>
<organism evidence="2 3">
    <name type="scientific">Clostridium perfringens</name>
    <dbReference type="NCBI Taxonomy" id="1502"/>
    <lineage>
        <taxon>Bacteria</taxon>
        <taxon>Bacillati</taxon>
        <taxon>Bacillota</taxon>
        <taxon>Clostridia</taxon>
        <taxon>Eubacteriales</taxon>
        <taxon>Clostridiaceae</taxon>
        <taxon>Clostridium</taxon>
    </lineage>
</organism>
<dbReference type="AlphaFoldDB" id="A0A133NBN3"/>
<feature type="domain" description="Two component regulator three Y" evidence="1">
    <location>
        <begin position="36"/>
        <end position="100"/>
    </location>
</feature>
<feature type="domain" description="Two component regulator three Y" evidence="1">
    <location>
        <begin position="530"/>
        <end position="594"/>
    </location>
</feature>
<feature type="domain" description="Two component regulator three Y" evidence="1">
    <location>
        <begin position="626"/>
        <end position="689"/>
    </location>
</feature>